<organism evidence="1">
    <name type="scientific">Paraburkholderia sprentiae WSM5005</name>
    <dbReference type="NCBI Taxonomy" id="754502"/>
    <lineage>
        <taxon>Bacteria</taxon>
        <taxon>Pseudomonadati</taxon>
        <taxon>Pseudomonadota</taxon>
        <taxon>Betaproteobacteria</taxon>
        <taxon>Burkholderiales</taxon>
        <taxon>Burkholderiaceae</taxon>
        <taxon>Paraburkholderia</taxon>
    </lineage>
</organism>
<dbReference type="EMBL" id="CP017562">
    <property type="protein sequence ID" value="APA89038.1"/>
    <property type="molecule type" value="Genomic_DNA"/>
</dbReference>
<sequence>MKEGLQRCQLLDAALRTTDDQWHHFVSGLERVLRAVSEVSLPVAAEFRLDDLEIEVITLRGSLRALSHFRCRDAQNMR</sequence>
<evidence type="ECO:0000313" key="1">
    <source>
        <dbReference type="EMBL" id="APA89038.1"/>
    </source>
</evidence>
<accession>A0A1I9YS63</accession>
<proteinExistence type="predicted"/>
<name>A0A1I9YS63_9BURK</name>
<dbReference type="AlphaFoldDB" id="A0A1I9YS63"/>
<reference evidence="1" key="1">
    <citation type="submission" date="2016-09" db="EMBL/GenBank/DDBJ databases">
        <title>The Complete Genome of Burkholderia sprentiae wsm5005.</title>
        <authorList>
            <person name="De Meyer S."/>
            <person name="Wang P."/>
            <person name="Terpolilli J."/>
        </authorList>
    </citation>
    <scope>NUCLEOTIDE SEQUENCE [LARGE SCALE GENOMIC DNA]</scope>
    <source>
        <strain evidence="1">WSM5005</strain>
    </source>
</reference>
<gene>
    <name evidence="1" type="ORF">BJG93_27715</name>
</gene>
<protein>
    <submittedName>
        <fullName evidence="1">Uncharacterized protein</fullName>
    </submittedName>
</protein>